<protein>
    <submittedName>
        <fullName evidence="1">Putative spore germination integral inner membrane protein</fullName>
    </submittedName>
</protein>
<comment type="caution">
    <text evidence="1">The sequence shown here is derived from an EMBL/GenBank/DDBJ whole genome shotgun (WGS) entry which is preliminary data.</text>
</comment>
<sequence length="34" mass="4079">MKMPSYLLTRQFKITVFLIFLDVSLMIERFKVAV</sequence>
<name>E6QTQ1_9ZZZZ</name>
<gene>
    <name evidence="1" type="ORF">CARN7_1414</name>
</gene>
<dbReference type="EMBL" id="CABR01000096">
    <property type="protein sequence ID" value="CBI10623.1"/>
    <property type="molecule type" value="Genomic_DNA"/>
</dbReference>
<reference evidence="1" key="1">
    <citation type="submission" date="2009-10" db="EMBL/GenBank/DDBJ databases">
        <title>Diversity of trophic interactions inside an arsenic-rich microbial ecosystem.</title>
        <authorList>
            <person name="Bertin P.N."/>
            <person name="Heinrich-Salmeron A."/>
            <person name="Pelletier E."/>
            <person name="Goulhen-Chollet F."/>
            <person name="Arsene-Ploetze F."/>
            <person name="Gallien S."/>
            <person name="Calteau A."/>
            <person name="Vallenet D."/>
            <person name="Casiot C."/>
            <person name="Chane-Woon-Ming B."/>
            <person name="Giloteaux L."/>
            <person name="Barakat M."/>
            <person name="Bonnefoy V."/>
            <person name="Bruneel O."/>
            <person name="Chandler M."/>
            <person name="Cleiss J."/>
            <person name="Duran R."/>
            <person name="Elbaz-Poulichet F."/>
            <person name="Fonknechten N."/>
            <person name="Lauga B."/>
            <person name="Mornico D."/>
            <person name="Ortet P."/>
            <person name="Schaeffer C."/>
            <person name="Siguier P."/>
            <person name="Alexander Thil Smith A."/>
            <person name="Van Dorsselaer A."/>
            <person name="Weissenbach J."/>
            <person name="Medigue C."/>
            <person name="Le Paslier D."/>
        </authorList>
    </citation>
    <scope>NUCLEOTIDE SEQUENCE</scope>
</reference>
<proteinExistence type="predicted"/>
<evidence type="ECO:0000313" key="1">
    <source>
        <dbReference type="EMBL" id="CBI10623.1"/>
    </source>
</evidence>
<organism evidence="1">
    <name type="scientific">mine drainage metagenome</name>
    <dbReference type="NCBI Taxonomy" id="410659"/>
    <lineage>
        <taxon>unclassified sequences</taxon>
        <taxon>metagenomes</taxon>
        <taxon>ecological metagenomes</taxon>
    </lineage>
</organism>
<accession>E6QTQ1</accession>
<dbReference type="AlphaFoldDB" id="E6QTQ1"/>